<dbReference type="Pfam" id="PF00990">
    <property type="entry name" value="GGDEF"/>
    <property type="match status" value="1"/>
</dbReference>
<reference evidence="7 8" key="1">
    <citation type="submission" date="2020-02" db="EMBL/GenBank/DDBJ databases">
        <title>A complete genome of a marine bacterium Vibrio sp. ZWAL4003 isolated from the mangrove sediment with the ability to degrade polysaccharides.</title>
        <authorList>
            <person name="Wu J."/>
            <person name="Qu W."/>
            <person name="Zeng R."/>
        </authorList>
    </citation>
    <scope>NUCLEOTIDE SEQUENCE [LARGE SCALE GENOMIC DNA]</scope>
    <source>
        <strain evidence="7 8">ZWAL4003</strain>
    </source>
</reference>
<evidence type="ECO:0000259" key="6">
    <source>
        <dbReference type="PROSITE" id="PS50887"/>
    </source>
</evidence>
<feature type="signal peptide" evidence="5">
    <location>
        <begin position="1"/>
        <end position="22"/>
    </location>
</feature>
<comment type="cofactor">
    <cofactor evidence="1">
        <name>Mg(2+)</name>
        <dbReference type="ChEBI" id="CHEBI:18420"/>
    </cofactor>
</comment>
<keyword evidence="4" id="KW-1133">Transmembrane helix</keyword>
<feature type="transmembrane region" description="Helical" evidence="4">
    <location>
        <begin position="277"/>
        <end position="300"/>
    </location>
</feature>
<dbReference type="AlphaFoldDB" id="A0A6G7CLQ3"/>
<evidence type="ECO:0000256" key="1">
    <source>
        <dbReference type="ARBA" id="ARBA00001946"/>
    </source>
</evidence>
<evidence type="ECO:0000256" key="4">
    <source>
        <dbReference type="SAM" id="Phobius"/>
    </source>
</evidence>
<evidence type="ECO:0000256" key="5">
    <source>
        <dbReference type="SAM" id="SignalP"/>
    </source>
</evidence>
<accession>A0A6G7CLQ3</accession>
<dbReference type="Pfam" id="PF07696">
    <property type="entry name" value="7TMR-DISMED2"/>
    <property type="match status" value="1"/>
</dbReference>
<feature type="domain" description="GGDEF" evidence="6">
    <location>
        <begin position="430"/>
        <end position="563"/>
    </location>
</feature>
<dbReference type="InterPro" id="IPR011623">
    <property type="entry name" value="7TMR_DISM_rcpt_extracell_dom1"/>
</dbReference>
<feature type="transmembrane region" description="Helical" evidence="4">
    <location>
        <begin position="244"/>
        <end position="265"/>
    </location>
</feature>
<dbReference type="SMART" id="SM00267">
    <property type="entry name" value="GGDEF"/>
    <property type="match status" value="1"/>
</dbReference>
<dbReference type="Proteomes" id="UP000503003">
    <property type="component" value="Chromosome 1"/>
</dbReference>
<dbReference type="InterPro" id="IPR043128">
    <property type="entry name" value="Rev_trsase/Diguanyl_cyclase"/>
</dbReference>
<name>A0A6G7CLQ3_9VIBR</name>
<feature type="chain" id="PRO_5026302334" description="diguanylate cyclase" evidence="5">
    <location>
        <begin position="23"/>
        <end position="569"/>
    </location>
</feature>
<dbReference type="GO" id="GO:0005886">
    <property type="term" value="C:plasma membrane"/>
    <property type="evidence" value="ECO:0007669"/>
    <property type="project" value="TreeGrafter"/>
</dbReference>
<dbReference type="PANTHER" id="PTHR45138">
    <property type="entry name" value="REGULATORY COMPONENTS OF SENSORY TRANSDUCTION SYSTEM"/>
    <property type="match status" value="1"/>
</dbReference>
<dbReference type="GO" id="GO:1902201">
    <property type="term" value="P:negative regulation of bacterial-type flagellum-dependent cell motility"/>
    <property type="evidence" value="ECO:0007669"/>
    <property type="project" value="TreeGrafter"/>
</dbReference>
<feature type="transmembrane region" description="Helical" evidence="4">
    <location>
        <begin position="330"/>
        <end position="350"/>
    </location>
</feature>
<dbReference type="Pfam" id="PF07695">
    <property type="entry name" value="7TMR-DISM_7TM"/>
    <property type="match status" value="1"/>
</dbReference>
<keyword evidence="4" id="KW-0812">Transmembrane</keyword>
<keyword evidence="4" id="KW-0472">Membrane</keyword>
<evidence type="ECO:0000256" key="2">
    <source>
        <dbReference type="ARBA" id="ARBA00012528"/>
    </source>
</evidence>
<dbReference type="GO" id="GO:0043709">
    <property type="term" value="P:cell adhesion involved in single-species biofilm formation"/>
    <property type="evidence" value="ECO:0007669"/>
    <property type="project" value="TreeGrafter"/>
</dbReference>
<protein>
    <recommendedName>
        <fullName evidence="2">diguanylate cyclase</fullName>
        <ecNumber evidence="2">2.7.7.65</ecNumber>
    </recommendedName>
</protein>
<comment type="catalytic activity">
    <reaction evidence="3">
        <text>2 GTP = 3',3'-c-di-GMP + 2 diphosphate</text>
        <dbReference type="Rhea" id="RHEA:24898"/>
        <dbReference type="ChEBI" id="CHEBI:33019"/>
        <dbReference type="ChEBI" id="CHEBI:37565"/>
        <dbReference type="ChEBI" id="CHEBI:58805"/>
        <dbReference type="EC" id="2.7.7.65"/>
    </reaction>
</comment>
<dbReference type="EMBL" id="CP049331">
    <property type="protein sequence ID" value="QIH43032.1"/>
    <property type="molecule type" value="Genomic_DNA"/>
</dbReference>
<dbReference type="Gene3D" id="3.30.70.270">
    <property type="match status" value="1"/>
</dbReference>
<feature type="transmembrane region" description="Helical" evidence="4">
    <location>
        <begin position="212"/>
        <end position="232"/>
    </location>
</feature>
<dbReference type="InterPro" id="IPR050469">
    <property type="entry name" value="Diguanylate_Cyclase"/>
</dbReference>
<dbReference type="GO" id="GO:0052621">
    <property type="term" value="F:diguanylate cyclase activity"/>
    <property type="evidence" value="ECO:0007669"/>
    <property type="project" value="UniProtKB-EC"/>
</dbReference>
<dbReference type="InterPro" id="IPR029787">
    <property type="entry name" value="Nucleotide_cyclase"/>
</dbReference>
<dbReference type="Gene3D" id="2.60.40.2380">
    <property type="match status" value="1"/>
</dbReference>
<feature type="transmembrane region" description="Helical" evidence="4">
    <location>
        <begin position="185"/>
        <end position="205"/>
    </location>
</feature>
<evidence type="ECO:0000313" key="7">
    <source>
        <dbReference type="EMBL" id="QIH43032.1"/>
    </source>
</evidence>
<gene>
    <name evidence="7" type="ORF">G5S32_14230</name>
</gene>
<dbReference type="PROSITE" id="PS50887">
    <property type="entry name" value="GGDEF"/>
    <property type="match status" value="1"/>
</dbReference>
<dbReference type="SUPFAM" id="SSF55073">
    <property type="entry name" value="Nucleotide cyclase"/>
    <property type="match status" value="1"/>
</dbReference>
<dbReference type="EC" id="2.7.7.65" evidence="2"/>
<sequence>MQLGSRILVALFTMCCAIAVHAQVHPIEWNENTSSLVDFQMEYFVDGSEVMPISEVVKQPFIESTNKISLGTKAIKTWARINIQNTSAHSQTVFLHHPYAYHNRQVGLYEVVDNRILPPRRLDLDDPDTFQWMYGGAAVFNIELLPGQNKTLYLDSVSFSHQWFSINLYNSEFSQRALIGSFTDIALLVGMLLALIIYNLLLFIYSRQKENLFYACYLISGAIWIALSYGLFAEVFHFFGSKTLHWHLTLMTMPIFLILFMMAIFETRKQYPKEHLALMLVLILLCIEFCYGMIDIVAALRYSSSLAALMMLITLSVSISLVVKRHPVAWYFLIGHSLFIGFNALAVLYYQGRIEFNYVTSHGVGIGIMLEALVLALIIAYRIRLLEEIKASQEELKQQASTDPLTQLYNRRHFHLTAGREYAHALLSHEPMSVIICDIDWFKQINDQYGHTVGDKVIVEVANTLKKVARKRDIAARYGGEEYILLLPNTDIVEARICAERIRREVAELKPFETDEQRLSVTISLGVAAVSLKQPLEKSIKLADDALYRAKSSGRNQVNVMDTNVLAHS</sequence>
<evidence type="ECO:0000256" key="3">
    <source>
        <dbReference type="ARBA" id="ARBA00034247"/>
    </source>
</evidence>
<feature type="transmembrane region" description="Helical" evidence="4">
    <location>
        <begin position="306"/>
        <end position="323"/>
    </location>
</feature>
<dbReference type="InterPro" id="IPR011622">
    <property type="entry name" value="7TMR_DISM_rcpt_extracell_dom2"/>
</dbReference>
<feature type="transmembrane region" description="Helical" evidence="4">
    <location>
        <begin position="362"/>
        <end position="381"/>
    </location>
</feature>
<evidence type="ECO:0000313" key="8">
    <source>
        <dbReference type="Proteomes" id="UP000503003"/>
    </source>
</evidence>
<dbReference type="NCBIfam" id="TIGR00254">
    <property type="entry name" value="GGDEF"/>
    <property type="match status" value="1"/>
</dbReference>
<dbReference type="FunFam" id="3.30.70.270:FF:000001">
    <property type="entry name" value="Diguanylate cyclase domain protein"/>
    <property type="match status" value="1"/>
</dbReference>
<keyword evidence="8" id="KW-1185">Reference proteome</keyword>
<proteinExistence type="predicted"/>
<dbReference type="PANTHER" id="PTHR45138:SF9">
    <property type="entry name" value="DIGUANYLATE CYCLASE DGCM-RELATED"/>
    <property type="match status" value="1"/>
</dbReference>
<dbReference type="CDD" id="cd01949">
    <property type="entry name" value="GGDEF"/>
    <property type="match status" value="1"/>
</dbReference>
<keyword evidence="5" id="KW-0732">Signal</keyword>
<dbReference type="RefSeq" id="WP_165312576.1">
    <property type="nucleotide sequence ID" value="NZ_CP049331.1"/>
</dbReference>
<dbReference type="InterPro" id="IPR000160">
    <property type="entry name" value="GGDEF_dom"/>
</dbReference>
<dbReference type="KEGG" id="vzi:G5S32_14230"/>
<organism evidence="7 8">
    <name type="scientific">Vibrio ziniensis</name>
    <dbReference type="NCBI Taxonomy" id="2711221"/>
    <lineage>
        <taxon>Bacteria</taxon>
        <taxon>Pseudomonadati</taxon>
        <taxon>Pseudomonadota</taxon>
        <taxon>Gammaproteobacteria</taxon>
        <taxon>Vibrionales</taxon>
        <taxon>Vibrionaceae</taxon>
        <taxon>Vibrio</taxon>
    </lineage>
</organism>